<feature type="signal peptide" evidence="2">
    <location>
        <begin position="1"/>
        <end position="21"/>
    </location>
</feature>
<keyword evidence="2" id="KW-0732">Signal</keyword>
<protein>
    <submittedName>
        <fullName evidence="3">Uncharacterized protein</fullName>
    </submittedName>
</protein>
<gene>
    <name evidence="3" type="ORF">ACHKAR_12970</name>
</gene>
<keyword evidence="4" id="KW-1185">Reference proteome</keyword>
<organism evidence="3 4">
    <name type="scientific">Marinoscillum luteum</name>
    <dbReference type="NCBI Taxonomy" id="861051"/>
    <lineage>
        <taxon>Bacteria</taxon>
        <taxon>Pseudomonadati</taxon>
        <taxon>Bacteroidota</taxon>
        <taxon>Cytophagia</taxon>
        <taxon>Cytophagales</taxon>
        <taxon>Reichenbachiellaceae</taxon>
        <taxon>Marinoscillum</taxon>
    </lineage>
</organism>
<evidence type="ECO:0000313" key="3">
    <source>
        <dbReference type="EMBL" id="MFH6984357.1"/>
    </source>
</evidence>
<sequence>MKRAIILSVLSVILLASKSEAQQFRFVTSLGVQQHWEIPYEVYHSIEHEYRGFDLVHARRVPFRRGYTFELIMRRGDVFVVVDIERNGRIVRQVIDYNYPLYDHHCSTFCGFHTTYYASQSFHHYHHGPRYRPVAIHYQNYSQPKHGHGHYKYDKGHNGKNHHQSNKVDYGVSRRESVKYSSNEGRSRLNAGTTQRSTSDRGDEQPTYKSRSGRSSTD</sequence>
<dbReference type="RefSeq" id="WP_395417708.1">
    <property type="nucleotide sequence ID" value="NZ_JBIPKE010000017.1"/>
</dbReference>
<proteinExistence type="predicted"/>
<feature type="region of interest" description="Disordered" evidence="1">
    <location>
        <begin position="141"/>
        <end position="218"/>
    </location>
</feature>
<reference evidence="3 4" key="1">
    <citation type="journal article" date="2013" name="Int. J. Syst. Evol. Microbiol.">
        <title>Marinoscillum luteum sp. nov., isolated from marine sediment.</title>
        <authorList>
            <person name="Cha I.T."/>
            <person name="Park S.J."/>
            <person name="Kim S.J."/>
            <person name="Kim J.G."/>
            <person name="Jung M.Y."/>
            <person name="Shin K.S."/>
            <person name="Kwon K.K."/>
            <person name="Yang S.H."/>
            <person name="Seo Y.S."/>
            <person name="Rhee S.K."/>
        </authorList>
    </citation>
    <scope>NUCLEOTIDE SEQUENCE [LARGE SCALE GENOMIC DNA]</scope>
    <source>
        <strain evidence="3 4">KCTC 23939</strain>
    </source>
</reference>
<evidence type="ECO:0000313" key="4">
    <source>
        <dbReference type="Proteomes" id="UP001610063"/>
    </source>
</evidence>
<dbReference type="EMBL" id="JBIPKE010000017">
    <property type="protein sequence ID" value="MFH6984357.1"/>
    <property type="molecule type" value="Genomic_DNA"/>
</dbReference>
<evidence type="ECO:0000256" key="1">
    <source>
        <dbReference type="SAM" id="MobiDB-lite"/>
    </source>
</evidence>
<feature type="compositionally biased region" description="Polar residues" evidence="1">
    <location>
        <begin position="207"/>
        <end position="218"/>
    </location>
</feature>
<dbReference type="Proteomes" id="UP001610063">
    <property type="component" value="Unassembled WGS sequence"/>
</dbReference>
<comment type="caution">
    <text evidence="3">The sequence shown here is derived from an EMBL/GenBank/DDBJ whole genome shotgun (WGS) entry which is preliminary data.</text>
</comment>
<feature type="compositionally biased region" description="Polar residues" evidence="1">
    <location>
        <begin position="179"/>
        <end position="197"/>
    </location>
</feature>
<evidence type="ECO:0000256" key="2">
    <source>
        <dbReference type="SAM" id="SignalP"/>
    </source>
</evidence>
<feature type="chain" id="PRO_5045970223" evidence="2">
    <location>
        <begin position="22"/>
        <end position="218"/>
    </location>
</feature>
<accession>A0ABW7NA50</accession>
<name>A0ABW7NA50_9BACT</name>